<proteinExistence type="predicted"/>
<evidence type="ECO:0000313" key="2">
    <source>
        <dbReference type="EMBL" id="GIY14460.1"/>
    </source>
</evidence>
<organism evidence="2 3">
    <name type="scientific">Caerostris extrusa</name>
    <name type="common">Bark spider</name>
    <name type="synonym">Caerostris bankana</name>
    <dbReference type="NCBI Taxonomy" id="172846"/>
    <lineage>
        <taxon>Eukaryota</taxon>
        <taxon>Metazoa</taxon>
        <taxon>Ecdysozoa</taxon>
        <taxon>Arthropoda</taxon>
        <taxon>Chelicerata</taxon>
        <taxon>Arachnida</taxon>
        <taxon>Araneae</taxon>
        <taxon>Araneomorphae</taxon>
        <taxon>Entelegynae</taxon>
        <taxon>Araneoidea</taxon>
        <taxon>Araneidae</taxon>
        <taxon>Caerostris</taxon>
    </lineage>
</organism>
<gene>
    <name evidence="2" type="ORF">CEXT_490071</name>
</gene>
<protein>
    <submittedName>
        <fullName evidence="2">Uncharacterized protein</fullName>
    </submittedName>
</protein>
<dbReference type="EMBL" id="BPLR01007088">
    <property type="protein sequence ID" value="GIY14460.1"/>
    <property type="molecule type" value="Genomic_DNA"/>
</dbReference>
<comment type="caution">
    <text evidence="2">The sequence shown here is derived from an EMBL/GenBank/DDBJ whole genome shotgun (WGS) entry which is preliminary data.</text>
</comment>
<evidence type="ECO:0000313" key="3">
    <source>
        <dbReference type="Proteomes" id="UP001054945"/>
    </source>
</evidence>
<dbReference type="Proteomes" id="UP001054945">
    <property type="component" value="Unassembled WGS sequence"/>
</dbReference>
<feature type="region of interest" description="Disordered" evidence="1">
    <location>
        <begin position="36"/>
        <end position="85"/>
    </location>
</feature>
<dbReference type="AlphaFoldDB" id="A0AAV4QY97"/>
<reference evidence="2 3" key="1">
    <citation type="submission" date="2021-06" db="EMBL/GenBank/DDBJ databases">
        <title>Caerostris extrusa draft genome.</title>
        <authorList>
            <person name="Kono N."/>
            <person name="Arakawa K."/>
        </authorList>
    </citation>
    <scope>NUCLEOTIDE SEQUENCE [LARGE SCALE GENOMIC DNA]</scope>
</reference>
<sequence>MTENRIKIESNLRSLSCAAVIIDMFLQLHHGQSALPNWPSGRHHKKEKVTSRISKDEQNPPTVGRGRAFGRDTPSSPGEFGTSPMFQMTEGKGPGVGRSSLFGEKSSFISGSHLPAQISRLGGVGIFGRDAAISGAANCWDPVSNEHQIFWWGGLPQEKGFVVFRGAEKRIKIESKIFEVQPVAQWKQAQIASVQECCPGAAVVPKRGHHSSGEVVSHIWKSFASPDKPLGGVGIFGRDAAPSSAANCGDPVSNEHQISWLWCAPRRGFCCVPVRSIGLTVLFIKMAEGRI</sequence>
<accession>A0AAV4QY97</accession>
<keyword evidence="3" id="KW-1185">Reference proteome</keyword>
<evidence type="ECO:0000256" key="1">
    <source>
        <dbReference type="SAM" id="MobiDB-lite"/>
    </source>
</evidence>
<name>A0AAV4QY97_CAEEX</name>
<feature type="compositionally biased region" description="Basic and acidic residues" evidence="1">
    <location>
        <begin position="48"/>
        <end position="58"/>
    </location>
</feature>